<organism evidence="1 2">
    <name type="scientific">Artomyces pyxidatus</name>
    <dbReference type="NCBI Taxonomy" id="48021"/>
    <lineage>
        <taxon>Eukaryota</taxon>
        <taxon>Fungi</taxon>
        <taxon>Dikarya</taxon>
        <taxon>Basidiomycota</taxon>
        <taxon>Agaricomycotina</taxon>
        <taxon>Agaricomycetes</taxon>
        <taxon>Russulales</taxon>
        <taxon>Auriscalpiaceae</taxon>
        <taxon>Artomyces</taxon>
    </lineage>
</organism>
<name>A0ACB8T6L9_9AGAM</name>
<accession>A0ACB8T6L9</accession>
<comment type="caution">
    <text evidence="1">The sequence shown here is derived from an EMBL/GenBank/DDBJ whole genome shotgun (WGS) entry which is preliminary data.</text>
</comment>
<protein>
    <submittedName>
        <fullName evidence="1">Uncharacterized protein</fullName>
    </submittedName>
</protein>
<evidence type="ECO:0000313" key="2">
    <source>
        <dbReference type="Proteomes" id="UP000814140"/>
    </source>
</evidence>
<reference evidence="1" key="1">
    <citation type="submission" date="2021-03" db="EMBL/GenBank/DDBJ databases">
        <authorList>
            <consortium name="DOE Joint Genome Institute"/>
            <person name="Ahrendt S."/>
            <person name="Looney B.P."/>
            <person name="Miyauchi S."/>
            <person name="Morin E."/>
            <person name="Drula E."/>
            <person name="Courty P.E."/>
            <person name="Chicoki N."/>
            <person name="Fauchery L."/>
            <person name="Kohler A."/>
            <person name="Kuo A."/>
            <person name="Labutti K."/>
            <person name="Pangilinan J."/>
            <person name="Lipzen A."/>
            <person name="Riley R."/>
            <person name="Andreopoulos W."/>
            <person name="He G."/>
            <person name="Johnson J."/>
            <person name="Barry K.W."/>
            <person name="Grigoriev I.V."/>
            <person name="Nagy L."/>
            <person name="Hibbett D."/>
            <person name="Henrissat B."/>
            <person name="Matheny P.B."/>
            <person name="Labbe J."/>
            <person name="Martin F."/>
        </authorList>
    </citation>
    <scope>NUCLEOTIDE SEQUENCE</scope>
    <source>
        <strain evidence="1">HHB10654</strain>
    </source>
</reference>
<keyword evidence="2" id="KW-1185">Reference proteome</keyword>
<proteinExistence type="predicted"/>
<evidence type="ECO:0000313" key="1">
    <source>
        <dbReference type="EMBL" id="KAI0064117.1"/>
    </source>
</evidence>
<sequence>MSYQSLTVDNHGTKLAFLDSGVPTPVRPEPYTTIFAFHGMGFPSYTFSRLHALAPAYNLRIVSVNRRCYAATTPLSPSELKPMADGSDAGSAAFLNARGIEAAIFIDKFIQHNDIPPISESLRGGGIGLLGWSAGNTVTISLVANLDVLAADTQARFASRLRALIMYEPGSMLTGASFPEGMWLPMMDPSLPPHVKRALWTPWVSSYFSYNNLSTRDPAAIAANMPSLSPPPTIYNMSPEEIAVGVDDTMAELSILGLSHLEQHRALYRKACFERGVRARLPHMKVTHLCGDRTLPGAISTFWSVQDEAKADGGNMVEFNLVPDANHFVSAD</sequence>
<gene>
    <name evidence="1" type="ORF">BV25DRAFT_1934138</name>
</gene>
<dbReference type="Proteomes" id="UP000814140">
    <property type="component" value="Unassembled WGS sequence"/>
</dbReference>
<reference evidence="1" key="2">
    <citation type="journal article" date="2022" name="New Phytol.">
        <title>Evolutionary transition to the ectomycorrhizal habit in the genomes of a hyperdiverse lineage of mushroom-forming fungi.</title>
        <authorList>
            <person name="Looney B."/>
            <person name="Miyauchi S."/>
            <person name="Morin E."/>
            <person name="Drula E."/>
            <person name="Courty P.E."/>
            <person name="Kohler A."/>
            <person name="Kuo A."/>
            <person name="LaButti K."/>
            <person name="Pangilinan J."/>
            <person name="Lipzen A."/>
            <person name="Riley R."/>
            <person name="Andreopoulos W."/>
            <person name="He G."/>
            <person name="Johnson J."/>
            <person name="Nolan M."/>
            <person name="Tritt A."/>
            <person name="Barry K.W."/>
            <person name="Grigoriev I.V."/>
            <person name="Nagy L.G."/>
            <person name="Hibbett D."/>
            <person name="Henrissat B."/>
            <person name="Matheny P.B."/>
            <person name="Labbe J."/>
            <person name="Martin F.M."/>
        </authorList>
    </citation>
    <scope>NUCLEOTIDE SEQUENCE</scope>
    <source>
        <strain evidence="1">HHB10654</strain>
    </source>
</reference>
<dbReference type="EMBL" id="MU277200">
    <property type="protein sequence ID" value="KAI0064117.1"/>
    <property type="molecule type" value="Genomic_DNA"/>
</dbReference>